<evidence type="ECO:0000313" key="9">
    <source>
        <dbReference type="Proteomes" id="UP000176992"/>
    </source>
</evidence>
<dbReference type="PROSITE" id="PS00761">
    <property type="entry name" value="SPASE_I_3"/>
    <property type="match status" value="1"/>
</dbReference>
<dbReference type="PANTHER" id="PTHR43390">
    <property type="entry name" value="SIGNAL PEPTIDASE I"/>
    <property type="match status" value="1"/>
</dbReference>
<dbReference type="EC" id="3.4.21.89" evidence="3 6"/>
<feature type="active site" evidence="5">
    <location>
        <position position="96"/>
    </location>
</feature>
<organism evidence="8 9">
    <name type="scientific">Candidatus Glassbacteria bacterium GWA2_58_10</name>
    <dbReference type="NCBI Taxonomy" id="1817865"/>
    <lineage>
        <taxon>Bacteria</taxon>
        <taxon>Candidatus Glassiibacteriota</taxon>
    </lineage>
</organism>
<sequence length="233" mass="27030">MKEWSKSIALAVLLFLVIRAFLIQAFKIPTGSMEDTILVGDFLLVNKLAYGSSSPWRLPLTSVEIPGFSIPGYTSPARGNIVVFKYPLDHSIDYVKRFMAVGGDTIQMRDKVVYVNNRPLDEPYVKHEDPMVRREGSQMYESGKFEWQYQYLTEEAKTKLQGNYRATRDNFGPLVVPPGKYFCMGDNRDFSSDSRYWGFVDRGLIEGRPIILYFSWDRKYWMPRFGRIGMIIR</sequence>
<name>A0A1F5YI54_9BACT</name>
<dbReference type="GO" id="GO:0004252">
    <property type="term" value="F:serine-type endopeptidase activity"/>
    <property type="evidence" value="ECO:0007669"/>
    <property type="project" value="InterPro"/>
</dbReference>
<dbReference type="InterPro" id="IPR019758">
    <property type="entry name" value="Pept_S26A_signal_pept_1_CS"/>
</dbReference>
<comment type="caution">
    <text evidence="8">The sequence shown here is derived from an EMBL/GenBank/DDBJ whole genome shotgun (WGS) entry which is preliminary data.</text>
</comment>
<dbReference type="GO" id="GO:0009003">
    <property type="term" value="F:signal peptidase activity"/>
    <property type="evidence" value="ECO:0007669"/>
    <property type="project" value="UniProtKB-EC"/>
</dbReference>
<dbReference type="PRINTS" id="PR00727">
    <property type="entry name" value="LEADERPTASE"/>
</dbReference>
<evidence type="ECO:0000259" key="7">
    <source>
        <dbReference type="Pfam" id="PF10502"/>
    </source>
</evidence>
<dbReference type="InterPro" id="IPR019533">
    <property type="entry name" value="Peptidase_S26"/>
</dbReference>
<dbReference type="GO" id="GO:0016020">
    <property type="term" value="C:membrane"/>
    <property type="evidence" value="ECO:0007669"/>
    <property type="project" value="UniProtKB-SubCell"/>
</dbReference>
<dbReference type="CDD" id="cd06530">
    <property type="entry name" value="S26_SPase_I"/>
    <property type="match status" value="1"/>
</dbReference>
<dbReference type="PANTHER" id="PTHR43390:SF1">
    <property type="entry name" value="CHLOROPLAST PROCESSING PEPTIDASE"/>
    <property type="match status" value="1"/>
</dbReference>
<dbReference type="GO" id="GO:0006465">
    <property type="term" value="P:signal peptide processing"/>
    <property type="evidence" value="ECO:0007669"/>
    <property type="project" value="InterPro"/>
</dbReference>
<reference evidence="8 9" key="1">
    <citation type="journal article" date="2016" name="Nat. Commun.">
        <title>Thousands of microbial genomes shed light on interconnected biogeochemical processes in an aquifer system.</title>
        <authorList>
            <person name="Anantharaman K."/>
            <person name="Brown C.T."/>
            <person name="Hug L.A."/>
            <person name="Sharon I."/>
            <person name="Castelle C.J."/>
            <person name="Probst A.J."/>
            <person name="Thomas B.C."/>
            <person name="Singh A."/>
            <person name="Wilkins M.J."/>
            <person name="Karaoz U."/>
            <person name="Brodie E.L."/>
            <person name="Williams K.H."/>
            <person name="Hubbard S.S."/>
            <person name="Banfield J.F."/>
        </authorList>
    </citation>
    <scope>NUCLEOTIDE SEQUENCE [LARGE SCALE GENOMIC DNA]</scope>
</reference>
<dbReference type="Gene3D" id="2.10.109.10">
    <property type="entry name" value="Umud Fragment, subunit A"/>
    <property type="match status" value="1"/>
</dbReference>
<evidence type="ECO:0000256" key="6">
    <source>
        <dbReference type="RuleBase" id="RU362042"/>
    </source>
</evidence>
<dbReference type="EMBL" id="MFIV01000018">
    <property type="protein sequence ID" value="OGF99541.1"/>
    <property type="molecule type" value="Genomic_DNA"/>
</dbReference>
<evidence type="ECO:0000256" key="1">
    <source>
        <dbReference type="ARBA" id="ARBA00000677"/>
    </source>
</evidence>
<evidence type="ECO:0000256" key="2">
    <source>
        <dbReference type="ARBA" id="ARBA00009370"/>
    </source>
</evidence>
<dbReference type="InterPro" id="IPR000223">
    <property type="entry name" value="Pept_S26A_signal_pept_1"/>
</dbReference>
<evidence type="ECO:0000256" key="4">
    <source>
        <dbReference type="ARBA" id="ARBA00022801"/>
    </source>
</evidence>
<evidence type="ECO:0000256" key="5">
    <source>
        <dbReference type="PIRSR" id="PIRSR600223-1"/>
    </source>
</evidence>
<feature type="active site" evidence="5">
    <location>
        <position position="32"/>
    </location>
</feature>
<dbReference type="NCBIfam" id="TIGR02227">
    <property type="entry name" value="sigpep_I_bact"/>
    <property type="match status" value="1"/>
</dbReference>
<dbReference type="AlphaFoldDB" id="A0A1F5YI54"/>
<protein>
    <recommendedName>
        <fullName evidence="3 6">Signal peptidase I</fullName>
        <ecNumber evidence="3 6">3.4.21.89</ecNumber>
    </recommendedName>
</protein>
<evidence type="ECO:0000256" key="3">
    <source>
        <dbReference type="ARBA" id="ARBA00013208"/>
    </source>
</evidence>
<comment type="subcellular location">
    <subcellularLocation>
        <location evidence="6">Membrane</location>
        <topology evidence="6">Single-pass type II membrane protein</topology>
    </subcellularLocation>
</comment>
<dbReference type="Pfam" id="PF10502">
    <property type="entry name" value="Peptidase_S26"/>
    <property type="match status" value="1"/>
</dbReference>
<dbReference type="SUPFAM" id="SSF51306">
    <property type="entry name" value="LexA/Signal peptidase"/>
    <property type="match status" value="1"/>
</dbReference>
<accession>A0A1F5YI54</accession>
<keyword evidence="4 6" id="KW-0378">Hydrolase</keyword>
<feature type="domain" description="Peptidase S26" evidence="7">
    <location>
        <begin position="2"/>
        <end position="212"/>
    </location>
</feature>
<proteinExistence type="inferred from homology"/>
<keyword evidence="6" id="KW-0645">Protease</keyword>
<comment type="catalytic activity">
    <reaction evidence="1 6">
        <text>Cleavage of hydrophobic, N-terminal signal or leader sequences from secreted and periplasmic proteins.</text>
        <dbReference type="EC" id="3.4.21.89"/>
    </reaction>
</comment>
<dbReference type="InterPro" id="IPR036286">
    <property type="entry name" value="LexA/Signal_pep-like_sf"/>
</dbReference>
<gene>
    <name evidence="8" type="ORF">A2Z86_02585</name>
</gene>
<comment type="similarity">
    <text evidence="2 6">Belongs to the peptidase S26 family.</text>
</comment>
<evidence type="ECO:0000313" key="8">
    <source>
        <dbReference type="EMBL" id="OGF99541.1"/>
    </source>
</evidence>
<dbReference type="Proteomes" id="UP000176992">
    <property type="component" value="Unassembled WGS sequence"/>
</dbReference>